<keyword evidence="3" id="KW-0949">S-adenosyl-L-methionine</keyword>
<dbReference type="Pfam" id="PF00891">
    <property type="entry name" value="Methyltransf_2"/>
    <property type="match status" value="1"/>
</dbReference>
<feature type="domain" description="O-methyltransferase C-terminal" evidence="4">
    <location>
        <begin position="260"/>
        <end position="377"/>
    </location>
</feature>
<dbReference type="PANTHER" id="PTHR43712:SF2">
    <property type="entry name" value="O-METHYLTRANSFERASE CICE"/>
    <property type="match status" value="1"/>
</dbReference>
<evidence type="ECO:0000256" key="3">
    <source>
        <dbReference type="ARBA" id="ARBA00022691"/>
    </source>
</evidence>
<accession>A0A165SRT0</accession>
<name>A0A165SRT0_9AGAM</name>
<dbReference type="InterPro" id="IPR036390">
    <property type="entry name" value="WH_DNA-bd_sf"/>
</dbReference>
<evidence type="ECO:0000313" key="6">
    <source>
        <dbReference type="Proteomes" id="UP000076761"/>
    </source>
</evidence>
<dbReference type="PROSITE" id="PS51683">
    <property type="entry name" value="SAM_OMT_II"/>
    <property type="match status" value="1"/>
</dbReference>
<evidence type="ECO:0000256" key="1">
    <source>
        <dbReference type="ARBA" id="ARBA00022603"/>
    </source>
</evidence>
<dbReference type="GO" id="GO:0008171">
    <property type="term" value="F:O-methyltransferase activity"/>
    <property type="evidence" value="ECO:0007669"/>
    <property type="project" value="InterPro"/>
</dbReference>
<organism evidence="5 6">
    <name type="scientific">Neolentinus lepideus HHB14362 ss-1</name>
    <dbReference type="NCBI Taxonomy" id="1314782"/>
    <lineage>
        <taxon>Eukaryota</taxon>
        <taxon>Fungi</taxon>
        <taxon>Dikarya</taxon>
        <taxon>Basidiomycota</taxon>
        <taxon>Agaricomycotina</taxon>
        <taxon>Agaricomycetes</taxon>
        <taxon>Gloeophyllales</taxon>
        <taxon>Gloeophyllaceae</taxon>
        <taxon>Neolentinus</taxon>
    </lineage>
</organism>
<sequence>MTIQNLDELQSILNDSIDRLKSEYQSRSLEFPSLDDGYRAGAAEALASSPEVSGVISTIVAASYQLLATVRTPFISAFDAALAYNVSACIRVTEQINAVEILRDVGPEGMHINDLAAKTSMEPTKLARIFRALATHHIFREVKPNVFANNRISSFCDTGKSTEWLASHQHAAKHEGTNGASAILDHGTDEVFKASAYLYETMSSPETGHSFSATRAPLQVAFKTDKLWWDWVEEPHNQHRLARYGAAIRASSLWNRPEAILQGNSLTPDDLVVDVGGGTGMPAMILARAYLQVQIIIQDRKAITEQGKAFWSAVYPEALEFGRVSFQAHEFFNEQPLKNVSVFILRTVLHDWPDEECLTILKRLRAAAAPTTKLLVGDFNVPYACQDDSNFDIPGAQTPLPPKPLLANLGKANAITYALDTSVSPMHVLLNGQERTTAHQVDLARQAGWRAMKLNRAESSCFGFLVADPA</sequence>
<proteinExistence type="predicted"/>
<keyword evidence="1 5" id="KW-0489">Methyltransferase</keyword>
<dbReference type="InterPro" id="IPR036388">
    <property type="entry name" value="WH-like_DNA-bd_sf"/>
</dbReference>
<reference evidence="5 6" key="1">
    <citation type="journal article" date="2016" name="Mol. Biol. Evol.">
        <title>Comparative Genomics of Early-Diverging Mushroom-Forming Fungi Provides Insights into the Origins of Lignocellulose Decay Capabilities.</title>
        <authorList>
            <person name="Nagy L.G."/>
            <person name="Riley R."/>
            <person name="Tritt A."/>
            <person name="Adam C."/>
            <person name="Daum C."/>
            <person name="Floudas D."/>
            <person name="Sun H."/>
            <person name="Yadav J.S."/>
            <person name="Pangilinan J."/>
            <person name="Larsson K.H."/>
            <person name="Matsuura K."/>
            <person name="Barry K."/>
            <person name="Labutti K."/>
            <person name="Kuo R."/>
            <person name="Ohm R.A."/>
            <person name="Bhattacharya S.S."/>
            <person name="Shirouzu T."/>
            <person name="Yoshinaga Y."/>
            <person name="Martin F.M."/>
            <person name="Grigoriev I.V."/>
            <person name="Hibbett D.S."/>
        </authorList>
    </citation>
    <scope>NUCLEOTIDE SEQUENCE [LARGE SCALE GENOMIC DNA]</scope>
    <source>
        <strain evidence="5 6">HHB14362 ss-1</strain>
    </source>
</reference>
<dbReference type="GO" id="GO:0032259">
    <property type="term" value="P:methylation"/>
    <property type="evidence" value="ECO:0007669"/>
    <property type="project" value="UniProtKB-KW"/>
</dbReference>
<protein>
    <submittedName>
        <fullName evidence="5">S-adenosyl-L-methionine-dependent methyltransferase</fullName>
    </submittedName>
</protein>
<keyword evidence="2 5" id="KW-0808">Transferase</keyword>
<dbReference type="SUPFAM" id="SSF46785">
    <property type="entry name" value="Winged helix' DNA-binding domain"/>
    <property type="match status" value="1"/>
</dbReference>
<dbReference type="Proteomes" id="UP000076761">
    <property type="component" value="Unassembled WGS sequence"/>
</dbReference>
<evidence type="ECO:0000313" key="5">
    <source>
        <dbReference type="EMBL" id="KZT25578.1"/>
    </source>
</evidence>
<dbReference type="Gene3D" id="3.40.50.150">
    <property type="entry name" value="Vaccinia Virus protein VP39"/>
    <property type="match status" value="1"/>
</dbReference>
<dbReference type="InterPro" id="IPR016461">
    <property type="entry name" value="COMT-like"/>
</dbReference>
<dbReference type="OrthoDB" id="2410195at2759"/>
<gene>
    <name evidence="5" type="ORF">NEOLEDRAFT_1065143</name>
</gene>
<dbReference type="EMBL" id="KV425571">
    <property type="protein sequence ID" value="KZT25578.1"/>
    <property type="molecule type" value="Genomic_DNA"/>
</dbReference>
<dbReference type="SUPFAM" id="SSF53335">
    <property type="entry name" value="S-adenosyl-L-methionine-dependent methyltransferases"/>
    <property type="match status" value="1"/>
</dbReference>
<dbReference type="InterPro" id="IPR029063">
    <property type="entry name" value="SAM-dependent_MTases_sf"/>
</dbReference>
<evidence type="ECO:0000259" key="4">
    <source>
        <dbReference type="Pfam" id="PF00891"/>
    </source>
</evidence>
<dbReference type="InParanoid" id="A0A165SRT0"/>
<dbReference type="STRING" id="1314782.A0A165SRT0"/>
<dbReference type="Gene3D" id="1.10.10.10">
    <property type="entry name" value="Winged helix-like DNA-binding domain superfamily/Winged helix DNA-binding domain"/>
    <property type="match status" value="1"/>
</dbReference>
<dbReference type="PANTHER" id="PTHR43712">
    <property type="entry name" value="PUTATIVE (AFU_ORTHOLOGUE AFUA_4G14580)-RELATED"/>
    <property type="match status" value="1"/>
</dbReference>
<dbReference type="InterPro" id="IPR001077">
    <property type="entry name" value="COMT_C"/>
</dbReference>
<dbReference type="AlphaFoldDB" id="A0A165SRT0"/>
<evidence type="ECO:0000256" key="2">
    <source>
        <dbReference type="ARBA" id="ARBA00022679"/>
    </source>
</evidence>
<keyword evidence="6" id="KW-1185">Reference proteome</keyword>